<evidence type="ECO:0000313" key="3">
    <source>
        <dbReference type="Proteomes" id="UP001175226"/>
    </source>
</evidence>
<protein>
    <submittedName>
        <fullName evidence="2">Uncharacterized protein</fullName>
    </submittedName>
</protein>
<evidence type="ECO:0000256" key="1">
    <source>
        <dbReference type="SAM" id="MobiDB-lite"/>
    </source>
</evidence>
<sequence>FSPHSSTPITGPRDIPRIPLHDLLNSPTAFARPISEPLAPPPYSIFPPHDPPSSTPDSQRLSTSLPQAPGHSVRDERERNVVQALKATFCLMRTKLGKAPSRIPRVQALTGLHSSSASRMSDPTTNPSTLVLSLPQAPGNPVRDEREQTVVRALRATLRLMCATREKAPSPIPRVQTFLGINLDVVDLIKISSAEQDIYDLMEEINAHFVALIKHFSVPEELQREIDSIASSINEFVPALSKLLKRRLLEHSWIARDDHLLVALFLRRIKDQLDSQAAGLSADSGNTLSSLKLQNNAADPAASTSTSGAFRVPLQELEGGVSVKIGMQPKQRDTRSPMTIVPTVPRPPSPDSHGDGKRASLPRCPPISPIEIPSLRNSSESSGGD</sequence>
<gene>
    <name evidence="2" type="ORF">EV421DRAFT_1860517</name>
</gene>
<dbReference type="Proteomes" id="UP001175226">
    <property type="component" value="Unassembled WGS sequence"/>
</dbReference>
<feature type="non-terminal residue" evidence="2">
    <location>
        <position position="385"/>
    </location>
</feature>
<feature type="region of interest" description="Disordered" evidence="1">
    <location>
        <begin position="1"/>
        <end position="78"/>
    </location>
</feature>
<proteinExistence type="predicted"/>
<feature type="region of interest" description="Disordered" evidence="1">
    <location>
        <begin position="321"/>
        <end position="385"/>
    </location>
</feature>
<organism evidence="2 3">
    <name type="scientific">Armillaria borealis</name>
    <dbReference type="NCBI Taxonomy" id="47425"/>
    <lineage>
        <taxon>Eukaryota</taxon>
        <taxon>Fungi</taxon>
        <taxon>Dikarya</taxon>
        <taxon>Basidiomycota</taxon>
        <taxon>Agaricomycotina</taxon>
        <taxon>Agaricomycetes</taxon>
        <taxon>Agaricomycetidae</taxon>
        <taxon>Agaricales</taxon>
        <taxon>Marasmiineae</taxon>
        <taxon>Physalacriaceae</taxon>
        <taxon>Armillaria</taxon>
    </lineage>
</organism>
<reference evidence="2" key="1">
    <citation type="submission" date="2023-06" db="EMBL/GenBank/DDBJ databases">
        <authorList>
            <consortium name="Lawrence Berkeley National Laboratory"/>
            <person name="Ahrendt S."/>
            <person name="Sahu N."/>
            <person name="Indic B."/>
            <person name="Wong-Bajracharya J."/>
            <person name="Merenyi Z."/>
            <person name="Ke H.-M."/>
            <person name="Monk M."/>
            <person name="Kocsube S."/>
            <person name="Drula E."/>
            <person name="Lipzen A."/>
            <person name="Balint B."/>
            <person name="Henrissat B."/>
            <person name="Andreopoulos B."/>
            <person name="Martin F.M."/>
            <person name="Harder C.B."/>
            <person name="Rigling D."/>
            <person name="Ford K.L."/>
            <person name="Foster G.D."/>
            <person name="Pangilinan J."/>
            <person name="Papanicolaou A."/>
            <person name="Barry K."/>
            <person name="LaButti K."/>
            <person name="Viragh M."/>
            <person name="Koriabine M."/>
            <person name="Yan M."/>
            <person name="Riley R."/>
            <person name="Champramary S."/>
            <person name="Plett K.L."/>
            <person name="Tsai I.J."/>
            <person name="Slot J."/>
            <person name="Sipos G."/>
            <person name="Plett J."/>
            <person name="Nagy L.G."/>
            <person name="Grigoriev I.V."/>
        </authorList>
    </citation>
    <scope>NUCLEOTIDE SEQUENCE</scope>
    <source>
        <strain evidence="2">FPL87.14</strain>
    </source>
</reference>
<comment type="caution">
    <text evidence="2">The sequence shown here is derived from an EMBL/GenBank/DDBJ whole genome shotgun (WGS) entry which is preliminary data.</text>
</comment>
<feature type="compositionally biased region" description="Pro residues" evidence="1">
    <location>
        <begin position="38"/>
        <end position="54"/>
    </location>
</feature>
<feature type="compositionally biased region" description="Polar residues" evidence="1">
    <location>
        <begin position="375"/>
        <end position="385"/>
    </location>
</feature>
<name>A0AA39IUG6_9AGAR</name>
<evidence type="ECO:0000313" key="2">
    <source>
        <dbReference type="EMBL" id="KAK0430095.1"/>
    </source>
</evidence>
<dbReference type="EMBL" id="JAUEPT010000172">
    <property type="protein sequence ID" value="KAK0430095.1"/>
    <property type="molecule type" value="Genomic_DNA"/>
</dbReference>
<keyword evidence="3" id="KW-1185">Reference proteome</keyword>
<dbReference type="AlphaFoldDB" id="A0AA39IUG6"/>
<accession>A0AA39IUG6</accession>